<dbReference type="GO" id="GO:0030674">
    <property type="term" value="F:protein-macromolecule adaptor activity"/>
    <property type="evidence" value="ECO:0007669"/>
    <property type="project" value="TreeGrafter"/>
</dbReference>
<comment type="subcellular location">
    <subcellularLocation>
        <location evidence="8">Endomembrane system</location>
        <topology evidence="8">Peripheral membrane protein</topology>
        <orientation evidence="8">Cytoplasmic side</orientation>
    </subcellularLocation>
</comment>
<dbReference type="InterPro" id="IPR000547">
    <property type="entry name" value="Clathrin_H-chain/VPS_repeat"/>
</dbReference>
<reference evidence="13 14" key="1">
    <citation type="submission" date="2016-08" db="EMBL/GenBank/DDBJ databases">
        <title>Genomes of anaerobic fungi encode conserved fungal cellulosomes for biomass hydrolysis.</title>
        <authorList>
            <consortium name="DOE Joint Genome Institute"/>
            <person name="Haitjema C.H."/>
            <person name="Gilmore S.P."/>
            <person name="Henske J.K."/>
            <person name="Solomon K.V."/>
            <person name="De Groot R."/>
            <person name="Kuo A."/>
            <person name="Mondo S.J."/>
            <person name="Salamov A.A."/>
            <person name="Labutti K."/>
            <person name="Zhao Z."/>
            <person name="Chiniquy J."/>
            <person name="Barry K."/>
            <person name="Brewer H.M."/>
            <person name="Purvine S.O."/>
            <person name="Wright A.T."/>
            <person name="Boxma B."/>
            <person name="Van Alen T."/>
            <person name="Hackstein J.H."/>
            <person name="Baker S.E."/>
            <person name="Grigoriev I.V."/>
            <person name="O'Malley M.A."/>
        </authorList>
    </citation>
    <scope>NUCLEOTIDE SEQUENCE [LARGE SCALE GENOMIC DNA]</scope>
    <source>
        <strain evidence="14">finn</strain>
    </source>
</reference>
<evidence type="ECO:0000256" key="10">
    <source>
        <dbReference type="PROSITE-ProRule" id="PRU01006"/>
    </source>
</evidence>
<dbReference type="GO" id="GO:0007033">
    <property type="term" value="P:vacuole organization"/>
    <property type="evidence" value="ECO:0007669"/>
    <property type="project" value="TreeGrafter"/>
</dbReference>
<reference evidence="13 14" key="2">
    <citation type="submission" date="2016-08" db="EMBL/GenBank/DDBJ databases">
        <title>Pervasive Adenine N6-methylation of Active Genes in Fungi.</title>
        <authorList>
            <consortium name="DOE Joint Genome Institute"/>
            <person name="Mondo S.J."/>
            <person name="Dannebaum R.O."/>
            <person name="Kuo R.C."/>
            <person name="Labutti K."/>
            <person name="Haridas S."/>
            <person name="Kuo A."/>
            <person name="Salamov A."/>
            <person name="Ahrendt S.R."/>
            <person name="Lipzen A."/>
            <person name="Sullivan W."/>
            <person name="Andreopoulos W.B."/>
            <person name="Clum A."/>
            <person name="Lindquist E."/>
            <person name="Daum C."/>
            <person name="Ramamoorthy G.K."/>
            <person name="Gryganskyi A."/>
            <person name="Culley D."/>
            <person name="Magnuson J.K."/>
            <person name="James T.Y."/>
            <person name="O'Malley M.A."/>
            <person name="Stajich J.E."/>
            <person name="Spatafora J.W."/>
            <person name="Visel A."/>
            <person name="Grigoriev I.V."/>
        </authorList>
    </citation>
    <scope>NUCLEOTIDE SEQUENCE [LARGE SCALE GENOMIC DNA]</scope>
    <source>
        <strain evidence="14">finn</strain>
    </source>
</reference>
<dbReference type="Pfam" id="PF17122">
    <property type="entry name" value="zf-C3H2C3"/>
    <property type="match status" value="1"/>
</dbReference>
<dbReference type="Gene3D" id="2.130.10.10">
    <property type="entry name" value="YVTN repeat-like/Quinoprotein amine dehydrogenase"/>
    <property type="match status" value="1"/>
</dbReference>
<dbReference type="InterPro" id="IPR057308">
    <property type="entry name" value="CHCR_PEP5_VPS11"/>
</dbReference>
<dbReference type="PANTHER" id="PTHR23323:SF24">
    <property type="entry name" value="VACUOLAR PROTEIN SORTING-ASSOCIATED PROTEIN 11 HOMOLOG"/>
    <property type="match status" value="1"/>
</dbReference>
<dbReference type="GO" id="GO:0008270">
    <property type="term" value="F:zinc ion binding"/>
    <property type="evidence" value="ECO:0007669"/>
    <property type="project" value="UniProtKB-KW"/>
</dbReference>
<feature type="region of interest" description="Disordered" evidence="11">
    <location>
        <begin position="657"/>
        <end position="681"/>
    </location>
</feature>
<evidence type="ECO:0000256" key="5">
    <source>
        <dbReference type="ARBA" id="ARBA00022833"/>
    </source>
</evidence>
<dbReference type="GO" id="GO:0048284">
    <property type="term" value="P:organelle fusion"/>
    <property type="evidence" value="ECO:0007669"/>
    <property type="project" value="TreeGrafter"/>
</dbReference>
<dbReference type="InterPro" id="IPR016024">
    <property type="entry name" value="ARM-type_fold"/>
</dbReference>
<dbReference type="InterPro" id="IPR015943">
    <property type="entry name" value="WD40/YVTN_repeat-like_dom_sf"/>
</dbReference>
<dbReference type="Pfam" id="PF12451">
    <property type="entry name" value="VPS11_C"/>
    <property type="match status" value="1"/>
</dbReference>
<feature type="domain" description="RING-type" evidence="12">
    <location>
        <begin position="1067"/>
        <end position="1102"/>
    </location>
</feature>
<comment type="caution">
    <text evidence="13">The sequence shown here is derived from an EMBL/GenBank/DDBJ whole genome shotgun (WGS) entry which is preliminary data.</text>
</comment>
<evidence type="ECO:0000256" key="4">
    <source>
        <dbReference type="ARBA" id="ARBA00022771"/>
    </source>
</evidence>
<evidence type="ECO:0000256" key="7">
    <source>
        <dbReference type="ARBA" id="ARBA00023136"/>
    </source>
</evidence>
<evidence type="ECO:0000313" key="13">
    <source>
        <dbReference type="EMBL" id="ORX44474.1"/>
    </source>
</evidence>
<dbReference type="InterPro" id="IPR001680">
    <property type="entry name" value="WD40_rpt"/>
</dbReference>
<evidence type="ECO:0000256" key="6">
    <source>
        <dbReference type="ARBA" id="ARBA00022927"/>
    </source>
</evidence>
<dbReference type="CDD" id="cd16688">
    <property type="entry name" value="RING-H2_Vps11"/>
    <property type="match status" value="1"/>
</dbReference>
<dbReference type="Proteomes" id="UP000193719">
    <property type="component" value="Unassembled WGS sequence"/>
</dbReference>
<dbReference type="PROSITE" id="PS50089">
    <property type="entry name" value="ZF_RING_2"/>
    <property type="match status" value="1"/>
</dbReference>
<feature type="repeat" description="CHCR" evidence="10">
    <location>
        <begin position="456"/>
        <end position="604"/>
    </location>
</feature>
<dbReference type="Pfam" id="PF23356">
    <property type="entry name" value="TPR_PEP5_VPS11"/>
    <property type="match status" value="2"/>
</dbReference>
<dbReference type="STRING" id="1754191.A0A1Y1V1N0"/>
<accession>A0A1Y1V1N0</accession>
<evidence type="ECO:0000313" key="14">
    <source>
        <dbReference type="Proteomes" id="UP000193719"/>
    </source>
</evidence>
<dbReference type="GO" id="GO:0006886">
    <property type="term" value="P:intracellular protein transport"/>
    <property type="evidence" value="ECO:0007669"/>
    <property type="project" value="UniProtKB-UniRule"/>
</dbReference>
<evidence type="ECO:0000256" key="1">
    <source>
        <dbReference type="ARBA" id="ARBA00007070"/>
    </source>
</evidence>
<evidence type="ECO:0000256" key="8">
    <source>
        <dbReference type="ARBA" id="ARBA00029433"/>
    </source>
</evidence>
<keyword evidence="14" id="KW-1185">Reference proteome</keyword>
<dbReference type="SUPFAM" id="SSF48371">
    <property type="entry name" value="ARM repeat"/>
    <property type="match status" value="1"/>
</dbReference>
<dbReference type="PANTHER" id="PTHR23323">
    <property type="entry name" value="VACUOLAR PROTEIN SORTING-ASSOCIATED PROTEIN"/>
    <property type="match status" value="1"/>
</dbReference>
<dbReference type="GO" id="GO:0005768">
    <property type="term" value="C:endosome"/>
    <property type="evidence" value="ECO:0007669"/>
    <property type="project" value="TreeGrafter"/>
</dbReference>
<evidence type="ECO:0000259" key="12">
    <source>
        <dbReference type="PROSITE" id="PS50089"/>
    </source>
</evidence>
<comment type="similarity">
    <text evidence="1">Belongs to the VPS11 family.</text>
</comment>
<dbReference type="SUPFAM" id="SSF50978">
    <property type="entry name" value="WD40 repeat-like"/>
    <property type="match status" value="1"/>
</dbReference>
<dbReference type="Pfam" id="PF23341">
    <property type="entry name" value="PEP5_VPS11_N"/>
    <property type="match status" value="1"/>
</dbReference>
<dbReference type="PIRSF" id="PIRSF007860">
    <property type="entry name" value="VPS11"/>
    <property type="match status" value="1"/>
</dbReference>
<keyword evidence="4 9" id="KW-0863">Zinc-finger</keyword>
<dbReference type="InterPro" id="IPR016528">
    <property type="entry name" value="VPS11"/>
</dbReference>
<dbReference type="GO" id="GO:0007032">
    <property type="term" value="P:endosome organization"/>
    <property type="evidence" value="ECO:0007669"/>
    <property type="project" value="TreeGrafter"/>
</dbReference>
<keyword evidence="5" id="KW-0862">Zinc</keyword>
<evidence type="ECO:0000256" key="3">
    <source>
        <dbReference type="ARBA" id="ARBA00022723"/>
    </source>
</evidence>
<dbReference type="SMART" id="SM00320">
    <property type="entry name" value="WD40"/>
    <property type="match status" value="2"/>
</dbReference>
<dbReference type="AlphaFoldDB" id="A0A1Y1V1N0"/>
<dbReference type="PROSITE" id="PS50236">
    <property type="entry name" value="CHCR"/>
    <property type="match status" value="1"/>
</dbReference>
<dbReference type="InterPro" id="IPR057307">
    <property type="entry name" value="PEP5_VPS11_N"/>
</dbReference>
<dbReference type="GO" id="GO:0030897">
    <property type="term" value="C:HOPS complex"/>
    <property type="evidence" value="ECO:0007669"/>
    <property type="project" value="TreeGrafter"/>
</dbReference>
<name>A0A1Y1V1N0_9FUNG</name>
<dbReference type="EMBL" id="MCFH01000045">
    <property type="protein sequence ID" value="ORX44474.1"/>
    <property type="molecule type" value="Genomic_DNA"/>
</dbReference>
<keyword evidence="7" id="KW-0472">Membrane</keyword>
<sequence>MKTHLQWRQFNFFEKEQIYDPIERSRSPKWLQNMDITSWTNGRGHLIFGDSAGLITLVNYSLNLNYSYPAHPSSITHVKIMKYKNILISVGEDESNTPNIKVWNLDKINKNTKSPVCLRTIKVNHTGKISPVTSIAVLDSMSQMAIGLENGTVILMRGDILRDRFTKTRIIHEGKGAITGLGFKEEEKQTLLYIVTNSSIYLYNTLVKDYKKLIDEQGCDVGCSIINIHDSMSDLIIGKNEAIYFYNSEGRGPCSIIDCEKRQLLWYRNYLVIVSYDKLNKYKNISDSQFNKHDPSANEKTMSITIYDLKNKYIAYTESFTEEFIREDQNDINSKFVEKKGAIRCICSEWGSLFIFTGDRKMYRLEEIDLSTKLDILFKRNMYTLAINIVNSQQQHSNNSSNPALNLEGMVNKADQVSQNNINNNDFDYGTLVEIYKRYGDWLYEKNDFDDAMKQYLHTIGQLEPSYVIRKFLDAQRIHNLTSYLQALHEAGLANSDHTTLLLNCYTKLKSEEALDQFIKSEKNVTFDVDTAINVCRQAGYFEHAIYLAEEYKYYDLYINIQVEDLQHYHDVITYMQKLPFKIVKNNINKYGVELVTNIPEHTTELLIKLCTGWGEENETEEFKNEEETTTKNTAQTLFSHVVTKYKVSKSSKENAIPIPTSSKLNNDTKELPPLQDSTNQTNSFMIKNDELFEEEKSRMTFNLNQTHLSSFPPFQSENISDNEINIIGTINAATAFKNEDSFQINASEISNISRSYQSQINITFDEDHFNKNNIIDLSMAHSPKIEEEKLNQENKRKKNALMVDAESFIYLYINQKEWCITFLETVLEKRLSKNEGDDESDDESITESINSNDNQIIWDTLLELYLSGTAEIFKKTEDYSEDDSSMKWEPLEGKIMSVLSNPKANYDIDHALVLCKSYNFERGTLYLSEKLNLYNTIIRKYFENENYEEILSTCNKYGDIDPSLWALALSYFASRDNCIHTYLITVLNKIDEKKILSPLEVIQILSKNSSVTIGTVKDYICRNIFELKEIEDNQTIINNYKKDTEVMRQQIDELKNGNVIFQVSKCEACSRPLELPTIHFLCKHSYHLRCLGENDQTCPKCAPEHRMIMDAIRLQESNTLSQDILNQQLEESDDHFDTITSYFSKNPFFSIN</sequence>
<dbReference type="InterPro" id="IPR001841">
    <property type="entry name" value="Znf_RING"/>
</dbReference>
<gene>
    <name evidence="13" type="ORF">BCR36DRAFT_414973</name>
</gene>
<protein>
    <recommendedName>
        <fullName evidence="12">RING-type domain-containing protein</fullName>
    </recommendedName>
</protein>
<keyword evidence="2" id="KW-0813">Transport</keyword>
<keyword evidence="6" id="KW-0653">Protein transport</keyword>
<evidence type="ECO:0000256" key="2">
    <source>
        <dbReference type="ARBA" id="ARBA00022448"/>
    </source>
</evidence>
<dbReference type="SUPFAM" id="SSF57850">
    <property type="entry name" value="RING/U-box"/>
    <property type="match status" value="1"/>
</dbReference>
<dbReference type="InterPro" id="IPR036322">
    <property type="entry name" value="WD40_repeat_dom_sf"/>
</dbReference>
<dbReference type="GO" id="GO:0006904">
    <property type="term" value="P:vesicle docking involved in exocytosis"/>
    <property type="evidence" value="ECO:0007669"/>
    <property type="project" value="TreeGrafter"/>
</dbReference>
<organism evidence="13 14">
    <name type="scientific">Piromyces finnis</name>
    <dbReference type="NCBI Taxonomy" id="1754191"/>
    <lineage>
        <taxon>Eukaryota</taxon>
        <taxon>Fungi</taxon>
        <taxon>Fungi incertae sedis</taxon>
        <taxon>Chytridiomycota</taxon>
        <taxon>Chytridiomycota incertae sedis</taxon>
        <taxon>Neocallimastigomycetes</taxon>
        <taxon>Neocallimastigales</taxon>
        <taxon>Neocallimastigaceae</taxon>
        <taxon>Piromyces</taxon>
    </lineage>
</organism>
<dbReference type="OrthoDB" id="26184at2759"/>
<proteinExistence type="inferred from homology"/>
<evidence type="ECO:0000256" key="9">
    <source>
        <dbReference type="PROSITE-ProRule" id="PRU00175"/>
    </source>
</evidence>
<keyword evidence="3" id="KW-0479">Metal-binding</keyword>
<dbReference type="InterPro" id="IPR024763">
    <property type="entry name" value="VPS11_C"/>
</dbReference>
<evidence type="ECO:0000256" key="11">
    <source>
        <dbReference type="SAM" id="MobiDB-lite"/>
    </source>
</evidence>